<evidence type="ECO:0000313" key="4">
    <source>
        <dbReference type="EMBL" id="KAG0473871.1"/>
    </source>
</evidence>
<dbReference type="OrthoDB" id="47059at2759"/>
<dbReference type="PANTHER" id="PTHR48454">
    <property type="entry name" value="PUTATIVE RNA-BINDING DOMAIN-CONTAINING PROTEIN-RELATED"/>
    <property type="match status" value="1"/>
</dbReference>
<accession>A0A835QIF9</accession>
<keyword evidence="1" id="KW-0175">Coiled coil</keyword>
<feature type="region of interest" description="Disordered" evidence="2">
    <location>
        <begin position="26"/>
        <end position="231"/>
    </location>
</feature>
<evidence type="ECO:0000313" key="5">
    <source>
        <dbReference type="Proteomes" id="UP000636800"/>
    </source>
</evidence>
<comment type="caution">
    <text evidence="4">The sequence shown here is derived from an EMBL/GenBank/DDBJ whole genome shotgun (WGS) entry which is preliminary data.</text>
</comment>
<feature type="transmembrane region" description="Helical" evidence="3">
    <location>
        <begin position="1565"/>
        <end position="1585"/>
    </location>
</feature>
<feature type="compositionally biased region" description="Polar residues" evidence="2">
    <location>
        <begin position="1495"/>
        <end position="1508"/>
    </location>
</feature>
<feature type="compositionally biased region" description="Basic and acidic residues" evidence="2">
    <location>
        <begin position="331"/>
        <end position="356"/>
    </location>
</feature>
<dbReference type="PANTHER" id="PTHR48454:SF2">
    <property type="entry name" value="PUTATIVE RNA-BINDING DOMAIN-CONTAINING PROTEIN-RELATED"/>
    <property type="match status" value="1"/>
</dbReference>
<protein>
    <recommendedName>
        <fullName evidence="6">Proton pump-interactor 1</fullName>
    </recommendedName>
</protein>
<keyword evidence="3" id="KW-0472">Membrane</keyword>
<feature type="compositionally biased region" description="Basic and acidic residues" evidence="2">
    <location>
        <begin position="1396"/>
        <end position="1433"/>
    </location>
</feature>
<proteinExistence type="predicted"/>
<gene>
    <name evidence="4" type="ORF">HPP92_015728</name>
</gene>
<organism evidence="4 5">
    <name type="scientific">Vanilla planifolia</name>
    <name type="common">Vanilla</name>
    <dbReference type="NCBI Taxonomy" id="51239"/>
    <lineage>
        <taxon>Eukaryota</taxon>
        <taxon>Viridiplantae</taxon>
        <taxon>Streptophyta</taxon>
        <taxon>Embryophyta</taxon>
        <taxon>Tracheophyta</taxon>
        <taxon>Spermatophyta</taxon>
        <taxon>Magnoliopsida</taxon>
        <taxon>Liliopsida</taxon>
        <taxon>Asparagales</taxon>
        <taxon>Orchidaceae</taxon>
        <taxon>Vanilloideae</taxon>
        <taxon>Vanilleae</taxon>
        <taxon>Vanilla</taxon>
    </lineage>
</organism>
<evidence type="ECO:0008006" key="6">
    <source>
        <dbReference type="Google" id="ProtNLM"/>
    </source>
</evidence>
<keyword evidence="3" id="KW-0812">Transmembrane</keyword>
<feature type="compositionally biased region" description="Basic and acidic residues" evidence="2">
    <location>
        <begin position="734"/>
        <end position="749"/>
    </location>
</feature>
<feature type="compositionally biased region" description="Basic and acidic residues" evidence="2">
    <location>
        <begin position="193"/>
        <end position="231"/>
    </location>
</feature>
<feature type="compositionally biased region" description="Basic and acidic residues" evidence="2">
    <location>
        <begin position="114"/>
        <end position="124"/>
    </location>
</feature>
<feature type="region of interest" description="Disordered" evidence="2">
    <location>
        <begin position="1475"/>
        <end position="1532"/>
    </location>
</feature>
<feature type="compositionally biased region" description="Polar residues" evidence="2">
    <location>
        <begin position="1522"/>
        <end position="1531"/>
    </location>
</feature>
<name>A0A835QIF9_VANPL</name>
<sequence length="1597" mass="178284">MAVEARGSGGAVIDTGGEILPRCEQDAKKGGEMGGEYEHIGCRDGDGDDSSGTDGSFVMVTAGEDSDGRSESSEKATNLCVGAGGMGDPLEGKGENQPTANSGSNSFTDDAVTEEEKLHCDVARDVSGVEEVGKKEGEEETSSSLATEGRGSEVDAAEEIVDCGEGAEKFGAEEEVMQDTIAPRVDPEEDPLEYQKTEHCRQEQDKRVVVDDSNNEEEKKESEAISNNEGKKLVEERVDVVESLVNQVEAESVGLSDPPVSVAPTFPEKGAVIEAISNVDGGVDVLKNEVQNQLEDCVAVGENSMSEKSAAIKVLVNKDEAVSVDLQKTHEQKIDSRNDEKDKNTEVFNKGEKTVFPEDQEQNQIEEHAEEKDAEIELVSNEVLADEPNHLQNGFLVAEDLKDGNAEAIENRINDVQEITAEIPQNELRKQIEDEIIGVEDLSKMDAVIKDLNRKEQALTFVIPKNDEKNLVEEVLVNETIYEKNVVIEDFCNEKEFVMATEEQTSQVTEASFAHNEERIIRDEQLINSHSTKTFSSETVDAQLELEPVLVESDDFEPSVAHLVDTKVKIVEFEKMKEDGDVDSCATNKEVDADAEIEGRKDVNGEVVEEMSSSLPAEEPIGSTSSFEASWDADDDKNDILELSLGKPVDKAVNFVLQIDERSYVNDEGEQVESVATDQVVDTLDSTTEVGDRTIANGKLSIHNDEDDEREVANELDESIQIKDTPTVSDNGDEEFRSSDKQTKQHNIDASDPELDGQEEHEPSAEQLKENICSGSITEQCQVELASSEPEMVHVGLTNPKDDHHRDPLPSTILKSETSDEMGSVPEEEKNVIPEASFIFSNTHEKVIDVAQVQEHQGVVFSLIGSHLVPLKQHLESSSKVEENQNVGDSSIASHPKPVYVDVGSVSKTDEIRAAETSLIERLNESMQPLSSTELAGMVNHPLGEQKETEDQINESKPEKHDIESSMTEIVSEKSEIKVTVASANCTEIHLGKHLGKISEQENVLMTEKEKADLQIKQPKENSVPAVSDAAIAEIHVKKYYMIKVPRLTRRVVNDELQAKIRDAQVELEERTHCRDSLMAELESMRKVLSSCCHKRDAATEEEKRTKALLNAKRIEMDSLQTAISKGKAAASYLDISSQIHSLQHKIQHETLSLKDEKKFLHELNQLKHEREQHLFNKCSQSEIDDAIKQKEAAESSLKALKKEFDNMRSAHMKADEYLKAASKLYIDQFNKIKEHEQKWKWANEIRQNAYKTFHGLKSDKMEHYSKYMDDFQAAKRFASSGDKEALERHSTEQVERIMQLWNEDEDFRKLYVDSNINSTLRRFGTLDGRNLGPNEPRVLLPNRGPPPASPFMAVEEQTFVAQEVGKSPPLIKQMLASKQPTKSISKVVEPTTVLSREEHVDAEKEKKPTKEEAEQARLAEERTRQEEELRKEREAAELKEKLRMEQIAKAKEADDRKKRKAEKAQARALYRAQKEAELREQKKAKKEKKKEQLSETNGSVESDTDCATETYTRETTQEQENNPPNKTSKSFNRHTAAALNKFSNRVQPVPLPLRKKGKRKNSTWLWTLFGAAAVGGLFLAGNYVSFSNFSLLDFGF</sequence>
<dbReference type="EMBL" id="JADCNL010000007">
    <property type="protein sequence ID" value="KAG0473871.1"/>
    <property type="molecule type" value="Genomic_DNA"/>
</dbReference>
<keyword evidence="3" id="KW-1133">Transmembrane helix</keyword>
<dbReference type="Proteomes" id="UP000636800">
    <property type="component" value="Chromosome 7"/>
</dbReference>
<evidence type="ECO:0000256" key="3">
    <source>
        <dbReference type="SAM" id="Phobius"/>
    </source>
</evidence>
<keyword evidence="5" id="KW-1185">Reference proteome</keyword>
<feature type="coiled-coil region" evidence="1">
    <location>
        <begin position="1184"/>
        <end position="1211"/>
    </location>
</feature>
<feature type="compositionally biased region" description="Polar residues" evidence="2">
    <location>
        <begin position="96"/>
        <end position="108"/>
    </location>
</feature>
<feature type="region of interest" description="Disordered" evidence="2">
    <location>
        <begin position="718"/>
        <end position="767"/>
    </location>
</feature>
<feature type="region of interest" description="Disordered" evidence="2">
    <location>
        <begin position="797"/>
        <end position="826"/>
    </location>
</feature>
<reference evidence="4 5" key="1">
    <citation type="journal article" date="2020" name="Nat. Food">
        <title>A phased Vanilla planifolia genome enables genetic improvement of flavour and production.</title>
        <authorList>
            <person name="Hasing T."/>
            <person name="Tang H."/>
            <person name="Brym M."/>
            <person name="Khazi F."/>
            <person name="Huang T."/>
            <person name="Chambers A.H."/>
        </authorList>
    </citation>
    <scope>NUCLEOTIDE SEQUENCE [LARGE SCALE GENOMIC DNA]</scope>
    <source>
        <tissue evidence="4">Leaf</tissue>
    </source>
</reference>
<feature type="region of interest" description="Disordered" evidence="2">
    <location>
        <begin position="944"/>
        <end position="965"/>
    </location>
</feature>
<feature type="region of interest" description="Disordered" evidence="2">
    <location>
        <begin position="331"/>
        <end position="362"/>
    </location>
</feature>
<feature type="region of interest" description="Disordered" evidence="2">
    <location>
        <begin position="1394"/>
        <end position="1433"/>
    </location>
</feature>
<evidence type="ECO:0000256" key="1">
    <source>
        <dbReference type="SAM" id="Coils"/>
    </source>
</evidence>
<evidence type="ECO:0000256" key="2">
    <source>
        <dbReference type="SAM" id="MobiDB-lite"/>
    </source>
</evidence>
<feature type="compositionally biased region" description="Basic and acidic residues" evidence="2">
    <location>
        <begin position="26"/>
        <end position="45"/>
    </location>
</feature>
<feature type="compositionally biased region" description="Basic and acidic residues" evidence="2">
    <location>
        <begin position="758"/>
        <end position="767"/>
    </location>
</feature>
<feature type="region of interest" description="Disordered" evidence="2">
    <location>
        <begin position="1449"/>
        <end position="1468"/>
    </location>
</feature>
<feature type="compositionally biased region" description="Basic and acidic residues" evidence="2">
    <location>
        <begin position="944"/>
        <end position="964"/>
    </location>
</feature>